<keyword evidence="5 7" id="KW-1133">Transmembrane helix</keyword>
<dbReference type="NCBIfam" id="TIGR00254">
    <property type="entry name" value="GGDEF"/>
    <property type="match status" value="1"/>
</dbReference>
<dbReference type="Pfam" id="PF02743">
    <property type="entry name" value="dCache_1"/>
    <property type="match status" value="1"/>
</dbReference>
<keyword evidence="10" id="KW-1185">Reference proteome</keyword>
<dbReference type="EC" id="2.7.7.65" evidence="2"/>
<evidence type="ECO:0000313" key="10">
    <source>
        <dbReference type="Proteomes" id="UP000256971"/>
    </source>
</evidence>
<reference evidence="9 10" key="1">
    <citation type="submission" date="2018-08" db="EMBL/GenBank/DDBJ databases">
        <title>Complete genome sequence of type strain Thalassospira indica MCCC 1A01103T, isolated from isolated from deep seawater of the Indian Ocean.</title>
        <authorList>
            <person name="Liu Y."/>
        </authorList>
    </citation>
    <scope>NUCLEOTIDE SEQUENCE [LARGE SCALE GENOMIC DNA]</scope>
    <source>
        <strain evidence="9 10">PB8BT</strain>
    </source>
</reference>
<dbReference type="SUPFAM" id="SSF103190">
    <property type="entry name" value="Sensory domain-like"/>
    <property type="match status" value="1"/>
</dbReference>
<name>A0ABN5NQ02_9PROT</name>
<dbReference type="InterPro" id="IPR029151">
    <property type="entry name" value="Sensor-like_sf"/>
</dbReference>
<dbReference type="EMBL" id="CP031555">
    <property type="protein sequence ID" value="AXO16524.1"/>
    <property type="molecule type" value="Genomic_DNA"/>
</dbReference>
<organism evidence="9 10">
    <name type="scientific">Thalassospira indica</name>
    <dbReference type="NCBI Taxonomy" id="1891279"/>
    <lineage>
        <taxon>Bacteria</taxon>
        <taxon>Pseudomonadati</taxon>
        <taxon>Pseudomonadota</taxon>
        <taxon>Alphaproteobacteria</taxon>
        <taxon>Rhodospirillales</taxon>
        <taxon>Thalassospiraceae</taxon>
        <taxon>Thalassospira</taxon>
    </lineage>
</organism>
<dbReference type="Gene3D" id="3.30.70.270">
    <property type="match status" value="1"/>
</dbReference>
<dbReference type="InterPro" id="IPR043128">
    <property type="entry name" value="Rev_trsase/Diguanyl_cyclase"/>
</dbReference>
<dbReference type="SUPFAM" id="SSF55073">
    <property type="entry name" value="Nucleotide cyclase"/>
    <property type="match status" value="1"/>
</dbReference>
<keyword evidence="6 7" id="KW-0472">Membrane</keyword>
<evidence type="ECO:0000256" key="1">
    <source>
        <dbReference type="ARBA" id="ARBA00004651"/>
    </source>
</evidence>
<feature type="domain" description="GGDEF" evidence="8">
    <location>
        <begin position="365"/>
        <end position="495"/>
    </location>
</feature>
<proteinExistence type="predicted"/>
<keyword evidence="4 7" id="KW-0812">Transmembrane</keyword>
<dbReference type="SMART" id="SM00267">
    <property type="entry name" value="GGDEF"/>
    <property type="match status" value="1"/>
</dbReference>
<protein>
    <recommendedName>
        <fullName evidence="2">diguanylate cyclase</fullName>
        <ecNumber evidence="2">2.7.7.65</ecNumber>
    </recommendedName>
</protein>
<dbReference type="Pfam" id="PF00990">
    <property type="entry name" value="GGDEF"/>
    <property type="match status" value="1"/>
</dbReference>
<dbReference type="InterPro" id="IPR000160">
    <property type="entry name" value="GGDEF_dom"/>
</dbReference>
<feature type="transmembrane region" description="Helical" evidence="7">
    <location>
        <begin position="24"/>
        <end position="48"/>
    </location>
</feature>
<dbReference type="PANTHER" id="PTHR45138:SF26">
    <property type="entry name" value="DIGUANYLATE CYCLASE"/>
    <property type="match status" value="1"/>
</dbReference>
<evidence type="ECO:0000313" key="9">
    <source>
        <dbReference type="EMBL" id="AXO16524.1"/>
    </source>
</evidence>
<evidence type="ECO:0000256" key="5">
    <source>
        <dbReference type="ARBA" id="ARBA00022989"/>
    </source>
</evidence>
<dbReference type="InterPro" id="IPR050469">
    <property type="entry name" value="Diguanylate_Cyclase"/>
</dbReference>
<accession>A0ABN5NQ02</accession>
<evidence type="ECO:0000256" key="3">
    <source>
        <dbReference type="ARBA" id="ARBA00022475"/>
    </source>
</evidence>
<keyword evidence="3" id="KW-1003">Cell membrane</keyword>
<gene>
    <name evidence="9" type="ORF">DY252_21560</name>
</gene>
<dbReference type="InterPro" id="IPR033479">
    <property type="entry name" value="dCache_1"/>
</dbReference>
<evidence type="ECO:0000256" key="2">
    <source>
        <dbReference type="ARBA" id="ARBA00012528"/>
    </source>
</evidence>
<evidence type="ECO:0000259" key="8">
    <source>
        <dbReference type="PROSITE" id="PS50887"/>
    </source>
</evidence>
<sequence length="495" mass="55632">MSSIIGACLVTILGELPVWGKKLYFAIILCVLLAVGFLTTSFVSFYVARDSLEEQISESTLPLTSDNIYSEIQRDLLQPIFISSLMAHDTFVRDWALSGENDQERITRYLGEIQSRFGTITSYFISEETRNYYHPTGVIKQVSEDDPADGWYFRARDAKQPYEINIDHDTVDRSRLSIFVNYQVRDYDGNVIGITGVGLAVSSVTNLIETYQARYGRTIYFIDTEGHVTLRGSGFGDAHNLQERPGMRTQATKILTSPGASISYEHGGHTYFVNSRLVPEFGWLLIVEQSDYSSDARLQNTLFINIAISLLITIVVGLVAFLTVRNYQKRLEELASRDKLTGTFNRQVFDMIFDQAVQNAKRQKSVLSVMCFDVDGFKEINDGYGHPGGDAALREVLTMVRQNVQDSDVICRWGGDEFVILFPGKDRKEAMTKARELADSVRNAPVRFGRDHIPVTISAGITEYRDGEDLDTLMARVDNALYTAKASGRDHISLS</sequence>
<dbReference type="CDD" id="cd01949">
    <property type="entry name" value="GGDEF"/>
    <property type="match status" value="1"/>
</dbReference>
<comment type="subcellular location">
    <subcellularLocation>
        <location evidence="1">Cell membrane</location>
        <topology evidence="1">Multi-pass membrane protein</topology>
    </subcellularLocation>
</comment>
<evidence type="ECO:0000256" key="7">
    <source>
        <dbReference type="SAM" id="Phobius"/>
    </source>
</evidence>
<dbReference type="PANTHER" id="PTHR45138">
    <property type="entry name" value="REGULATORY COMPONENTS OF SENSORY TRANSDUCTION SYSTEM"/>
    <property type="match status" value="1"/>
</dbReference>
<dbReference type="CDD" id="cd18773">
    <property type="entry name" value="PDC1_HK_sensor"/>
    <property type="match status" value="1"/>
</dbReference>
<dbReference type="InterPro" id="IPR029787">
    <property type="entry name" value="Nucleotide_cyclase"/>
</dbReference>
<dbReference type="PROSITE" id="PS50887">
    <property type="entry name" value="GGDEF"/>
    <property type="match status" value="1"/>
</dbReference>
<evidence type="ECO:0000256" key="6">
    <source>
        <dbReference type="ARBA" id="ARBA00023136"/>
    </source>
</evidence>
<evidence type="ECO:0000256" key="4">
    <source>
        <dbReference type="ARBA" id="ARBA00022692"/>
    </source>
</evidence>
<feature type="transmembrane region" description="Helical" evidence="7">
    <location>
        <begin position="302"/>
        <end position="324"/>
    </location>
</feature>
<dbReference type="Proteomes" id="UP000256971">
    <property type="component" value="Chromosome"/>
</dbReference>